<name>A0A2H0WZG6_9BACT</name>
<evidence type="ECO:0000256" key="4">
    <source>
        <dbReference type="ARBA" id="ARBA00022723"/>
    </source>
</evidence>
<dbReference type="GO" id="GO:0046872">
    <property type="term" value="F:metal ion binding"/>
    <property type="evidence" value="ECO:0007669"/>
    <property type="project" value="UniProtKB-KW"/>
</dbReference>
<evidence type="ECO:0000313" key="10">
    <source>
        <dbReference type="Proteomes" id="UP000229574"/>
    </source>
</evidence>
<dbReference type="InterPro" id="IPR002716">
    <property type="entry name" value="PIN_dom"/>
</dbReference>
<dbReference type="Pfam" id="PF01850">
    <property type="entry name" value="PIN"/>
    <property type="match status" value="1"/>
</dbReference>
<proteinExistence type="inferred from homology"/>
<evidence type="ECO:0000313" key="9">
    <source>
        <dbReference type="EMBL" id="PIS18052.1"/>
    </source>
</evidence>
<keyword evidence="2" id="KW-1277">Toxin-antitoxin system</keyword>
<keyword evidence="6" id="KW-0460">Magnesium</keyword>
<evidence type="ECO:0000259" key="8">
    <source>
        <dbReference type="Pfam" id="PF01850"/>
    </source>
</evidence>
<comment type="similarity">
    <text evidence="7">Belongs to the PINc/VapC protein family.</text>
</comment>
<organism evidence="9 10">
    <name type="scientific">Candidatus Collierbacteria bacterium CG09_land_8_20_14_0_10_46_12</name>
    <dbReference type="NCBI Taxonomy" id="1974533"/>
    <lineage>
        <taxon>Bacteria</taxon>
        <taxon>Candidatus Collieribacteriota</taxon>
    </lineage>
</organism>
<dbReference type="Gene3D" id="3.40.50.1010">
    <property type="entry name" value="5'-nuclease"/>
    <property type="match status" value="1"/>
</dbReference>
<keyword evidence="4" id="KW-0479">Metal-binding</keyword>
<evidence type="ECO:0000256" key="2">
    <source>
        <dbReference type="ARBA" id="ARBA00022649"/>
    </source>
</evidence>
<dbReference type="Proteomes" id="UP000229574">
    <property type="component" value="Unassembled WGS sequence"/>
</dbReference>
<dbReference type="InterPro" id="IPR029060">
    <property type="entry name" value="PIN-like_dom_sf"/>
</dbReference>
<keyword evidence="3" id="KW-0540">Nuclease</keyword>
<evidence type="ECO:0000256" key="1">
    <source>
        <dbReference type="ARBA" id="ARBA00001946"/>
    </source>
</evidence>
<sequence>MKILLDSSIIIDAIRLRQILPALHDYSISDITITELYSGKSIWESPKNKRIVDSILTHLNHLHTSTKISQLAGQIRSKYKASVPDAIIAATAITHKLPLATINTKDFISISHLKLIKI</sequence>
<dbReference type="EMBL" id="PEYY01000060">
    <property type="protein sequence ID" value="PIS18052.1"/>
    <property type="molecule type" value="Genomic_DNA"/>
</dbReference>
<gene>
    <name evidence="9" type="ORF">COT54_01360</name>
</gene>
<evidence type="ECO:0000256" key="5">
    <source>
        <dbReference type="ARBA" id="ARBA00022801"/>
    </source>
</evidence>
<keyword evidence="5" id="KW-0378">Hydrolase</keyword>
<dbReference type="PANTHER" id="PTHR33653:SF1">
    <property type="entry name" value="RIBONUCLEASE VAPC2"/>
    <property type="match status" value="1"/>
</dbReference>
<feature type="domain" description="PIN" evidence="8">
    <location>
        <begin position="3"/>
        <end position="108"/>
    </location>
</feature>
<reference evidence="10" key="1">
    <citation type="submission" date="2017-09" db="EMBL/GenBank/DDBJ databases">
        <title>Depth-based differentiation of microbial function through sediment-hosted aquifers and enrichment of novel symbionts in the deep terrestrial subsurface.</title>
        <authorList>
            <person name="Probst A.J."/>
            <person name="Ladd B."/>
            <person name="Jarett J.K."/>
            <person name="Geller-Mcgrath D.E."/>
            <person name="Sieber C.M.K."/>
            <person name="Emerson J.B."/>
            <person name="Anantharaman K."/>
            <person name="Thomas B.C."/>
            <person name="Malmstrom R."/>
            <person name="Stieglmeier M."/>
            <person name="Klingl A."/>
            <person name="Woyke T."/>
            <person name="Ryan C.M."/>
            <person name="Banfield J.F."/>
        </authorList>
    </citation>
    <scope>NUCLEOTIDE SEQUENCE [LARGE SCALE GENOMIC DNA]</scope>
</reference>
<dbReference type="GO" id="GO:0004518">
    <property type="term" value="F:nuclease activity"/>
    <property type="evidence" value="ECO:0007669"/>
    <property type="project" value="UniProtKB-KW"/>
</dbReference>
<evidence type="ECO:0000256" key="6">
    <source>
        <dbReference type="ARBA" id="ARBA00022842"/>
    </source>
</evidence>
<protein>
    <recommendedName>
        <fullName evidence="8">PIN domain-containing protein</fullName>
    </recommendedName>
</protein>
<dbReference type="InterPro" id="IPR050556">
    <property type="entry name" value="Type_II_TA_system_RNase"/>
</dbReference>
<comment type="cofactor">
    <cofactor evidence="1">
        <name>Mg(2+)</name>
        <dbReference type="ChEBI" id="CHEBI:18420"/>
    </cofactor>
</comment>
<dbReference type="AlphaFoldDB" id="A0A2H0WZG6"/>
<dbReference type="SUPFAM" id="SSF88723">
    <property type="entry name" value="PIN domain-like"/>
    <property type="match status" value="1"/>
</dbReference>
<evidence type="ECO:0000256" key="7">
    <source>
        <dbReference type="ARBA" id="ARBA00038093"/>
    </source>
</evidence>
<accession>A0A2H0WZG6</accession>
<comment type="caution">
    <text evidence="9">The sequence shown here is derived from an EMBL/GenBank/DDBJ whole genome shotgun (WGS) entry which is preliminary data.</text>
</comment>
<dbReference type="GO" id="GO:0016787">
    <property type="term" value="F:hydrolase activity"/>
    <property type="evidence" value="ECO:0007669"/>
    <property type="project" value="UniProtKB-KW"/>
</dbReference>
<evidence type="ECO:0000256" key="3">
    <source>
        <dbReference type="ARBA" id="ARBA00022722"/>
    </source>
</evidence>
<dbReference type="PANTHER" id="PTHR33653">
    <property type="entry name" value="RIBONUCLEASE VAPC2"/>
    <property type="match status" value="1"/>
</dbReference>